<dbReference type="Proteomes" id="UP001278500">
    <property type="component" value="Unassembled WGS sequence"/>
</dbReference>
<keyword evidence="1" id="KW-0596">Phosphopantetheine</keyword>
<evidence type="ECO:0000313" key="7">
    <source>
        <dbReference type="EMBL" id="KAK3338081.1"/>
    </source>
</evidence>
<name>A0AAE0J6X1_9PEZI</name>
<dbReference type="PROSITE" id="PS00012">
    <property type="entry name" value="PHOSPHOPANTETHEINE"/>
    <property type="match status" value="4"/>
</dbReference>
<dbReference type="Pfam" id="PF00501">
    <property type="entry name" value="AMP-binding"/>
    <property type="match status" value="5"/>
</dbReference>
<keyword evidence="2" id="KW-0597">Phosphoprotein</keyword>
<dbReference type="FunFam" id="1.10.1200.10:FF:000005">
    <property type="entry name" value="Nonribosomal peptide synthetase 1"/>
    <property type="match status" value="3"/>
</dbReference>
<dbReference type="Gene3D" id="3.40.50.12780">
    <property type="entry name" value="N-terminal domain of ligase-like"/>
    <property type="match status" value="5"/>
</dbReference>
<feature type="domain" description="Carrier" evidence="6">
    <location>
        <begin position="1659"/>
        <end position="1735"/>
    </location>
</feature>
<comment type="similarity">
    <text evidence="4">Belongs to the NRP synthetase family.</text>
</comment>
<dbReference type="FunFam" id="3.30.300.30:FF:000015">
    <property type="entry name" value="Nonribosomal peptide synthase SidD"/>
    <property type="match status" value="5"/>
</dbReference>
<dbReference type="InterPro" id="IPR036736">
    <property type="entry name" value="ACP-like_sf"/>
</dbReference>
<accession>A0AAE0J6X1</accession>
<dbReference type="EMBL" id="JAUEPP010000008">
    <property type="protein sequence ID" value="KAK3338081.1"/>
    <property type="molecule type" value="Genomic_DNA"/>
</dbReference>
<dbReference type="Gene3D" id="1.10.1200.10">
    <property type="entry name" value="ACP-like"/>
    <property type="match status" value="5"/>
</dbReference>
<dbReference type="CDD" id="cd19545">
    <property type="entry name" value="FUM14_C_NRPS-like"/>
    <property type="match status" value="4"/>
</dbReference>
<dbReference type="PANTHER" id="PTHR45527:SF1">
    <property type="entry name" value="FATTY ACID SYNTHASE"/>
    <property type="match status" value="1"/>
</dbReference>
<feature type="domain" description="Carrier" evidence="6">
    <location>
        <begin position="4930"/>
        <end position="5006"/>
    </location>
</feature>
<gene>
    <name evidence="7" type="ORF">B0H65DRAFT_434129</name>
</gene>
<comment type="caution">
    <text evidence="7">The sequence shown here is derived from an EMBL/GenBank/DDBJ whole genome shotgun (WGS) entry which is preliminary data.</text>
</comment>
<dbReference type="InterPro" id="IPR001242">
    <property type="entry name" value="Condensation_dom"/>
</dbReference>
<dbReference type="PROSITE" id="PS00455">
    <property type="entry name" value="AMP_BINDING"/>
    <property type="match status" value="3"/>
</dbReference>
<dbReference type="GO" id="GO:0005737">
    <property type="term" value="C:cytoplasm"/>
    <property type="evidence" value="ECO:0007669"/>
    <property type="project" value="TreeGrafter"/>
</dbReference>
<feature type="domain" description="Carrier" evidence="6">
    <location>
        <begin position="3829"/>
        <end position="3902"/>
    </location>
</feature>
<feature type="compositionally biased region" description="Basic and acidic residues" evidence="5">
    <location>
        <begin position="1"/>
        <end position="14"/>
    </location>
</feature>
<dbReference type="GeneID" id="87862267"/>
<dbReference type="SMART" id="SM00823">
    <property type="entry name" value="PKS_PP"/>
    <property type="match status" value="5"/>
</dbReference>
<reference evidence="7" key="2">
    <citation type="submission" date="2023-06" db="EMBL/GenBank/DDBJ databases">
        <authorList>
            <consortium name="Lawrence Berkeley National Laboratory"/>
            <person name="Haridas S."/>
            <person name="Hensen N."/>
            <person name="Bonometti L."/>
            <person name="Westerberg I."/>
            <person name="Brannstrom I.O."/>
            <person name="Guillou S."/>
            <person name="Cros-Aarteil S."/>
            <person name="Calhoun S."/>
            <person name="Kuo A."/>
            <person name="Mondo S."/>
            <person name="Pangilinan J."/>
            <person name="Riley R."/>
            <person name="Labutti K."/>
            <person name="Andreopoulos B."/>
            <person name="Lipzen A."/>
            <person name="Chen C."/>
            <person name="Yanf M."/>
            <person name="Daum C."/>
            <person name="Ng V."/>
            <person name="Clum A."/>
            <person name="Steindorff A."/>
            <person name="Ohm R."/>
            <person name="Martin F."/>
            <person name="Silar P."/>
            <person name="Natvig D."/>
            <person name="Lalanne C."/>
            <person name="Gautier V."/>
            <person name="Ament-Velasquez S.L."/>
            <person name="Kruys A."/>
            <person name="Hutchinson M.I."/>
            <person name="Powell A.J."/>
            <person name="Barry K."/>
            <person name="Miller A.N."/>
            <person name="Grigoriev I.V."/>
            <person name="Debuchy R."/>
            <person name="Gladieux P."/>
            <person name="Thoren M.H."/>
            <person name="Johannesson H."/>
        </authorList>
    </citation>
    <scope>NUCLEOTIDE SEQUENCE</scope>
    <source>
        <strain evidence="7">CBS 560.94</strain>
    </source>
</reference>
<protein>
    <recommendedName>
        <fullName evidence="6">Carrier domain-containing protein</fullName>
    </recommendedName>
</protein>
<dbReference type="Pfam" id="PF00550">
    <property type="entry name" value="PP-binding"/>
    <property type="match status" value="5"/>
</dbReference>
<evidence type="ECO:0000256" key="5">
    <source>
        <dbReference type="SAM" id="MobiDB-lite"/>
    </source>
</evidence>
<feature type="region of interest" description="Disordered" evidence="5">
    <location>
        <begin position="3405"/>
        <end position="3424"/>
    </location>
</feature>
<sequence>MESVRASDPEDDNHTASPSASPEDLGQIWAWNASVPDQIQGCIHDQITAHAERQPDVLAVCAWDGNFTYSELDAIATKVARKLIIHQHGIVQRSSIPLLFSKSKWTTVAMLAVLKAGCSAIALDATQPDTRLRSIVEQARPAIIISSETHRERAASLAGVPVLQLDEAVLEDGAEENLAELPVVSPADIAYISFTSGTTGQPKGACISHANVRSASHYQGAKLGFNSNTRVLDFAPYSFDVAWGNFLHTLCAGGTLCIPSEEDMLTDLSSAVTVFNATLINVTPTVLRTIHPIPECLETVLLSGEMPYRENMTKWAGKVRLVNTYGPTECTFKCAFADISPSLEGRPDIGRGVGFATWLVNPVDNDRLVPIGSEGELWLESPQVGQRYLNDVEKTAEAFVEDPPWLVAGGRQGRLYKTGDLVKYLPDGRLMFVGRKDSSQLKIRGQRVEIGDVEHHVRACLDDELIIIVDVVVPKDTETNSLALFVVTKNQDGERVKNLMESLGDKLREVLPGFMIPGVYLPIDEIPVASTGKVDRRSLRDMGSAMSWEEIVQLQSTIMTATEYHEPTTGTETRLRQIWADVLGLDPTRISTADNFLRLGGDSIGAMRVVAAAREHGISLSVADVFTSPVLSDLALVADSKAHGHEDEDLDTRPFSLLTVKRDVDSVRKVASELCSINPDEVEDVFPVTSLQEGMLADGAEYVSRTVFALGDIDLERLEAAWESTTKQATIIRTRIIDLPGEGLVQVVVKSNESLSRCSSMADFFAEFSSMGLGTLLCRAGLIVAREGEPCYFALEMHHAIFDGFSNSLIMDAVEKAYREGGKLEEQSFVPYQRFIKHAVSAAGDSRSDTVAFWRDQLADSEAAVFPAVTNTANSAEKRALVDLHHSIAGLQWPAKAGITPSSAVRSALSLLLAAHTNSNDVKYGETVSGRNAPVMGIDRIAGPTIATIPVRVKFDWDQTVQQLQQQIQKQAIEVTAHEQYGLQNIRRISQDVAEASQFQLLLVIQPPQKNTQGLFSQAKSVVGEHLTWVAKDGDADSLAMYNSYAVMVIVQLEDNGLTLNINFDSAIIEETAVQRMALQLEHLLRQLCSADLAQSKLRDITALSPQDVAQIWDWNRALPEPVEGLVTETIDALLSDATAIAAWDKEFTYRQVKDLSTFLAHRLRQDHGISKGSIIVLSFQKSGWQLVTMLAALKLGAVVMPLSAPTLPQRAREVVEAVKPKLVITSSAASDLAPFEGIVPVYPVSSLIQDDVESTDWVHVLDPIEILPSDPALILFTSGSTGTPKSILWTHAALSTNIRTHSLSFSVTPTSRIFQFAGYEFDVSTVEALSALASGACCIVPSESDRTNRLAGAINDTHANWICLTPSVSETLVRATVPSLKTIVFAGEKLPQKTASKWAESLDSVYNWYGPAEASVATSCRVDKKAWKPALIGKSTSGLTWLVDPRDPNRLAPIGAVAELCMEGPILGAYTGDSGAALNEKSFFSPAWLQHGHGEVPGRPGRLYRTGDLVKYNGNGDIAFIGRLQESQRKLRGQRVDLSEIESRVQSFLSGKLQVSVVAEIITPTNSNVEILALFISPSSSEEDALALVKLRFPVDDLETDLSRVLPSYMIPKVYIPIQTLPISHTGKMDRRRLRQIGGSLTYEELASMQPSRQEARKPSTIMEKQLQELWAEVIGIESSVINATDNFLRLGGDSIAAMRLVAAVRKRGLLLTVADVFEAPCLQDMAIRVKQDCDSPEQQLEVPPFSLLDSGVNETEARSLAAKLCAIDEARIVDIYPVTPLQEGLLALGARKPGLYVSRSAFELQPGIDTKQLEKAWMSTVDKLTALRTRIVDLPGQGFVQVVLDNCPLLYGTDVDAYVHEDEQNHMGPGTELCRAAIIDRHFILSAHHSIYDGQVLKMIMNELESQYFGAPGMTVTPFKNFIKHLSDKVPQEAVDFWKAQLSKGEPRQFPVLPSATYQTQAKDDLQHSISLNWPRTGMTPSTMIRAAWAILATQYTSSNDVIFALTVSGRQANMRGVENCVGPTISAVPIAVSVDWSETVEAFLKRMQQQMIEITSHEQYGLQNIQRLHKELAESRLLQTLLVVQPVAEGKNFNEDNLLFKARDFSSNMDTLGHDPFNSWALMVVCELSTSGLQLRMSFDGNIIDKLQIERMAKQFETVLRQMCSESNTAATLDAVQIASSDDLDLFWSQNVEVPEDPEACVHDLVSLVARTRPDAVAIDAWDGQLTYKEVDELSTKLTRSLIHLGVKKGNVVALNFEKTKWAPVLQLAIFKAGGIEVQLSTVVPDLRISRVFKMAGVVLAAVSESRLKMVSQYAPSYTISQLMSLSQPNTTPLPTITIHDPAAILVSSGSTGEPKQVLWSHRTLTANLLAHGSYLSITPSSRIFQFASYDFDVSTIESLSALIHAACICIPSESERLDGTTAAINRFRCTFVNITPSTAKAIVPNSVPTIETLVLAGENLSEDDVNRWAGICPVLNWYGPAEHPATICAADVASWRTGVVSRIDLRQPALCWLVDSGNPHRLVPYGAVGEIVIEGPLCAEGYVGNEKMTGERFRRGAEFLTGRRKSTTRLYYSGDLGRYDSMGNLVYMGRKDVQLKIRGQLVAPEEVQFHVRRNLNMGMATVGEKGEVTVVVDGIQLQASTGLNLVAFVGPATEEEVERATVGLREKLMRVLPSYAIPGYYIAVEEFPMNASGKIDRKCLHEIGASFNPSRQTTTSGRREPTTLEEKTLQDLWSRALGVNAQPISVGDSFLQLGDSIQAMRLVGIARQEGWLLSVAEVFEHPTLEEMAKVIIRKKEDEGEEDAAVLPFSLLDPNQDIKLACQRAASLCGVEGDDVEDIFPCTALQEGLLALTMKSEGSYTGRNVLKLASAVDVAKFREAWDSVVSAIPILRTRIVDLDGQGLVQVVVHDHSQSWIEATNIEEYLRKENQPPMGLGTPLMRCAIIEPQIDGQEPASFVLTLHHSLYDGLTLPIIMETLEGFYNDLAPPRLAPFQSFVNYIGTRDKIAETEFWRTQFADLKAAPFPALPSSTYQPQSNSTLVHTVEDITWRTDNITSSTVVRAASALLCSLHSSPTSPDIVFGAVSSGRKAPVHGIETLPGPTIATVPVHVKTSNDRKITELLTSIQTQETQMIRYEQTGLSAIRQISEEARLACQFQTLVVVQAPQEESTKSGLFVSEDAERTEAEEEAHYRGFQSYALSLICTPEDGRLRVRFCFDSEVLGREKVQRMARDFGKLLKTLCSSINGQISLGAISLATQEDLNLIWQWNSSLCPTVERPIHELILETASRQPDAIAISAWDGEITYGELARITGNIALHLVNMGISQNMIIPICFEKSLHATITFLSVLRAGGAGLLLDTTLPASYLQSVIQQVSPPFIISSPAEQTLAAKLSNNTLLLGPNSPLLQPPSPSSPSLPPTTPQVPPNSLAYTVFTSGTTSAPKGVLIPHSSISTAVTHQRSAICVSPRERVYDFSAHTFDGHHWAVFHTLACGATLCIPSERERREDLTGSIRRCGATMAFLTPSVAKAVDVEGVGGRLGMVYLGGERVGRDDWGRWMVNEKRKVFNVYGPTETTQMVMYGLISPQSSGPEGGKLELSMGKGVAACTWIVDPESSERLVEVGQVGELYLEGPLVGDGYLNDPDKTAKSFVESPGWLRKGSPDGRVKGRSKSRLYKTGDLVRYNPADGTLVFVGRKDTQVKLRGQRIELAKVEQAVQQVLAGKLGREAPPVVVAEVVVSSATNSQVLVAFVETGSSEVRFANWIDGLQDALREQLPPYMVPAAFMPVEAMPLTTSGKTDRKRLREMGASMTLEQADSEGNEADGELPGTEEEIVLRQLWSVILGVEEDKIRTGSSFLRLGGDSISAMRLTALARNHGYSLAVQSILQSPKLSDMAKAMERQQKEAVETSKPRTIEPFVLLKNPAGKDSTLDYVASQCGIERGQIEDVFPTTSVQKSLLSMTAKSRDGGSYVARYILRLRPDIELDRFKAAWEHVSRTVAPILRQRILDVPTEGLVQVQVDESLSWEESSDLDTHLQRDLAKPMGLATELTRLAIITNSNTNNDEHSCCITQHHAIYDGYSLHLLLSEVTKAYAGITDPSPIAPFQSFIQHISSIDQDASHSFWRTQFANSEAIPFPELPAEQQDYRPKADSTVKRHLTNLRLTKRGDATASSLIRAAWAILTARYTGAEDVVFGAMVTGRQAPLEGMGRMVAPLISAVPVRVKFDGKRQTVRELLEGIRDQALAMVEFEGTELLEIRRVSEEAERGTRFNSLLVVQPALQNVDESKQDGLFTSGPEYISSRDGSLDDFNPNAVMVMCQLTNSDDIKLEISFDSKVVDQAQMERIAAQFEHVLRELSTSPADQKIEDITTVSKQDVQELWKWNANVPEAIEACVHDLIDKTMKRIADAPAICAWDGNLSYAELDGLSSRLAAHLVSLGAGPGTIIPLCFEKSVWYPVAALAIMRAGAAAVAMDSTQPEGRLKSIVTQIGPKILLACATTRELAGRLSDAEVVVVDKAHSHEWPVDPIPVKVSPSDMLYVVFTSGSTGTPKGIVTTHQNFSSAATHQASILNIRSGTRVFDFVSYSFDVSWSNHLQSLICGACLCIPSETERKNDIVGAFNRMNCDYTYFTPSVARSLDPSTMPGLRTLAMGGEAIMGKDVARWTQADTVIGIYGPAECAQALSFTRFTPETRNNHVGIPYGANTWLVEPGRPDRLAAVGTIGELLIEGPAVSKGYFGDEAKTAAAYIRSPSWLQQGAPPGHVGRQGTLYKTGDLLRYNSDGSLDFIGRKDGLIKLRGQRIELSEVEYHIRNSLGDPSLVEAIAAEIITPANSTSPILAVFFSLVKAEKDDVSSGDDADNRARLARAIEGLEEKLWDRVPQYMVPGAYIYVDKVPMTTTNKTDRRALRQLGSKYTLEELAAMQPQGVESRRTPSTEMEKRLQALWSSVLEIEPGSISADSSFFRIGGESIAAMRMVSMARQEGLALTVAEIFRAPKLCDLALVVAESNGHEEDIPTHSPFSLVKTDDLADFLETKVVPFLDDGLTIDHIQDVIPATDFQALSVSENLQDPPGRYPHWIFDLPANVDFARLKQACTDLVNHFDILRSVFVSAADDDDGKFWQVILRELTPAYDTIDVEDVNDLPDLVDSICAQDLTRPRKLGQSFIRFIAIKHSSGSGSHKLIFRISHAYFDGFSWSQVLQTLSSLYVNKPERAIPIPPTPSFADYIAFRESRKQESLTYWATRLQGSHYPSWSRSPQPITWSAVSDRLSLRHTIPLPSFSDGNEDGISPATQFHASFALAFTRYFGKRNLLFGRLLTGRSALPATLQNVVGPTMTELPVCVFVSGDDTLSSVAKRLQEQFIEDSKYEAVGMREVIEGLGGTDWVHDGKDWGWRTAYQQEDETGTTGNSNEEEGGGGNGLFEKGGIGFYEREMPARERPEVYATPDRKRGVLVLEFEGSKEWAKGVGIGEEGVMRFLEVLGLVLGGDLGDNVR</sequence>
<dbReference type="RefSeq" id="XP_062677532.1">
    <property type="nucleotide sequence ID" value="XM_062825113.1"/>
</dbReference>
<dbReference type="InterPro" id="IPR045851">
    <property type="entry name" value="AMP-bd_C_sf"/>
</dbReference>
<dbReference type="GO" id="GO:0043041">
    <property type="term" value="P:amino acid activation for nonribosomal peptide biosynthetic process"/>
    <property type="evidence" value="ECO:0007669"/>
    <property type="project" value="TreeGrafter"/>
</dbReference>
<dbReference type="InterPro" id="IPR023213">
    <property type="entry name" value="CAT-like_dom_sf"/>
</dbReference>
<feature type="domain" description="Carrier" evidence="6">
    <location>
        <begin position="2724"/>
        <end position="2799"/>
    </location>
</feature>
<dbReference type="Gene3D" id="3.30.559.30">
    <property type="entry name" value="Nonribosomal peptide synthetase, condensation domain"/>
    <property type="match status" value="5"/>
</dbReference>
<dbReference type="SUPFAM" id="SSF56801">
    <property type="entry name" value="Acetyl-CoA synthetase-like"/>
    <property type="match status" value="5"/>
</dbReference>
<dbReference type="PANTHER" id="PTHR45527">
    <property type="entry name" value="NONRIBOSOMAL PEPTIDE SYNTHETASE"/>
    <property type="match status" value="1"/>
</dbReference>
<keyword evidence="3" id="KW-0436">Ligase</keyword>
<evidence type="ECO:0000256" key="2">
    <source>
        <dbReference type="ARBA" id="ARBA00022553"/>
    </source>
</evidence>
<dbReference type="InterPro" id="IPR000873">
    <property type="entry name" value="AMP-dep_synth/lig_dom"/>
</dbReference>
<organism evidence="7 8">
    <name type="scientific">Neurospora tetraspora</name>
    <dbReference type="NCBI Taxonomy" id="94610"/>
    <lineage>
        <taxon>Eukaryota</taxon>
        <taxon>Fungi</taxon>
        <taxon>Dikarya</taxon>
        <taxon>Ascomycota</taxon>
        <taxon>Pezizomycotina</taxon>
        <taxon>Sordariomycetes</taxon>
        <taxon>Sordariomycetidae</taxon>
        <taxon>Sordariales</taxon>
        <taxon>Sordariaceae</taxon>
        <taxon>Neurospora</taxon>
    </lineage>
</organism>
<dbReference type="Pfam" id="PF13193">
    <property type="entry name" value="AMP-binding_C"/>
    <property type="match status" value="1"/>
</dbReference>
<feature type="compositionally biased region" description="Pro residues" evidence="5">
    <location>
        <begin position="3408"/>
        <end position="3424"/>
    </location>
</feature>
<dbReference type="FunFam" id="3.30.559.30:FF:000003">
    <property type="entry name" value="Nonribosomal peptide synthase SidD"/>
    <property type="match status" value="4"/>
</dbReference>
<dbReference type="GO" id="GO:0031177">
    <property type="term" value="F:phosphopantetheine binding"/>
    <property type="evidence" value="ECO:0007669"/>
    <property type="project" value="InterPro"/>
</dbReference>
<dbReference type="InterPro" id="IPR020845">
    <property type="entry name" value="AMP-binding_CS"/>
</dbReference>
<dbReference type="GO" id="GO:0044550">
    <property type="term" value="P:secondary metabolite biosynthetic process"/>
    <property type="evidence" value="ECO:0007669"/>
    <property type="project" value="TreeGrafter"/>
</dbReference>
<feature type="region of interest" description="Disordered" evidence="5">
    <location>
        <begin position="1"/>
        <end position="23"/>
    </location>
</feature>
<dbReference type="Gene3D" id="3.30.559.10">
    <property type="entry name" value="Chloramphenicol acetyltransferase-like domain"/>
    <property type="match status" value="5"/>
</dbReference>
<evidence type="ECO:0000256" key="1">
    <source>
        <dbReference type="ARBA" id="ARBA00022450"/>
    </source>
</evidence>
<dbReference type="InterPro" id="IPR025110">
    <property type="entry name" value="AMP-bd_C"/>
</dbReference>
<dbReference type="Pfam" id="PF00668">
    <property type="entry name" value="Condensation"/>
    <property type="match status" value="5"/>
</dbReference>
<dbReference type="NCBIfam" id="NF003417">
    <property type="entry name" value="PRK04813.1"/>
    <property type="match status" value="5"/>
</dbReference>
<evidence type="ECO:0000259" key="6">
    <source>
        <dbReference type="PROSITE" id="PS50075"/>
    </source>
</evidence>
<dbReference type="Gene3D" id="3.30.300.30">
    <property type="match status" value="5"/>
</dbReference>
<proteinExistence type="inferred from homology"/>
<dbReference type="InterPro" id="IPR042099">
    <property type="entry name" value="ANL_N_sf"/>
</dbReference>
<reference evidence="7" key="1">
    <citation type="journal article" date="2023" name="Mol. Phylogenet. Evol.">
        <title>Genome-scale phylogeny and comparative genomics of the fungal order Sordariales.</title>
        <authorList>
            <person name="Hensen N."/>
            <person name="Bonometti L."/>
            <person name="Westerberg I."/>
            <person name="Brannstrom I.O."/>
            <person name="Guillou S."/>
            <person name="Cros-Aarteil S."/>
            <person name="Calhoun S."/>
            <person name="Haridas S."/>
            <person name="Kuo A."/>
            <person name="Mondo S."/>
            <person name="Pangilinan J."/>
            <person name="Riley R."/>
            <person name="LaButti K."/>
            <person name="Andreopoulos B."/>
            <person name="Lipzen A."/>
            <person name="Chen C."/>
            <person name="Yan M."/>
            <person name="Daum C."/>
            <person name="Ng V."/>
            <person name="Clum A."/>
            <person name="Steindorff A."/>
            <person name="Ohm R.A."/>
            <person name="Martin F."/>
            <person name="Silar P."/>
            <person name="Natvig D.O."/>
            <person name="Lalanne C."/>
            <person name="Gautier V."/>
            <person name="Ament-Velasquez S.L."/>
            <person name="Kruys A."/>
            <person name="Hutchinson M.I."/>
            <person name="Powell A.J."/>
            <person name="Barry K."/>
            <person name="Miller A.N."/>
            <person name="Grigoriev I.V."/>
            <person name="Debuchy R."/>
            <person name="Gladieux P."/>
            <person name="Hiltunen Thoren M."/>
            <person name="Johannesson H."/>
        </authorList>
    </citation>
    <scope>NUCLEOTIDE SEQUENCE</scope>
    <source>
        <strain evidence="7">CBS 560.94</strain>
    </source>
</reference>
<dbReference type="InterPro" id="IPR020806">
    <property type="entry name" value="PKS_PP-bd"/>
</dbReference>
<evidence type="ECO:0000256" key="4">
    <source>
        <dbReference type="ARBA" id="ARBA00029454"/>
    </source>
</evidence>
<keyword evidence="8" id="KW-1185">Reference proteome</keyword>
<dbReference type="SUPFAM" id="SSF52777">
    <property type="entry name" value="CoA-dependent acyltransferases"/>
    <property type="match status" value="10"/>
</dbReference>
<dbReference type="InterPro" id="IPR006162">
    <property type="entry name" value="Ppantetheine_attach_site"/>
</dbReference>
<dbReference type="GO" id="GO:0016874">
    <property type="term" value="F:ligase activity"/>
    <property type="evidence" value="ECO:0007669"/>
    <property type="project" value="UniProtKB-KW"/>
</dbReference>
<dbReference type="PROSITE" id="PS50075">
    <property type="entry name" value="CARRIER"/>
    <property type="match status" value="5"/>
</dbReference>
<feature type="domain" description="Carrier" evidence="6">
    <location>
        <begin position="566"/>
        <end position="642"/>
    </location>
</feature>
<evidence type="ECO:0000256" key="3">
    <source>
        <dbReference type="ARBA" id="ARBA00022598"/>
    </source>
</evidence>
<dbReference type="InterPro" id="IPR009081">
    <property type="entry name" value="PP-bd_ACP"/>
</dbReference>
<evidence type="ECO:0000313" key="8">
    <source>
        <dbReference type="Proteomes" id="UP001278500"/>
    </source>
</evidence>
<dbReference type="CDD" id="cd05918">
    <property type="entry name" value="A_NRPS_SidN3_like"/>
    <property type="match status" value="5"/>
</dbReference>
<dbReference type="SUPFAM" id="SSF47336">
    <property type="entry name" value="ACP-like"/>
    <property type="match status" value="5"/>
</dbReference>